<accession>A0A4E0QPR0</accession>
<organism evidence="6 7">
    <name type="scientific">Candidatus Thiomargarita nelsonii</name>
    <dbReference type="NCBI Taxonomy" id="1003181"/>
    <lineage>
        <taxon>Bacteria</taxon>
        <taxon>Pseudomonadati</taxon>
        <taxon>Pseudomonadota</taxon>
        <taxon>Gammaproteobacteria</taxon>
        <taxon>Thiotrichales</taxon>
        <taxon>Thiotrichaceae</taxon>
        <taxon>Thiomargarita</taxon>
    </lineage>
</organism>
<dbReference type="GO" id="GO:0005737">
    <property type="term" value="C:cytoplasm"/>
    <property type="evidence" value="ECO:0007669"/>
    <property type="project" value="UniProtKB-SubCell"/>
</dbReference>
<evidence type="ECO:0000256" key="5">
    <source>
        <dbReference type="ARBA" id="ARBA00022801"/>
    </source>
</evidence>
<dbReference type="GO" id="GO:0006281">
    <property type="term" value="P:DNA repair"/>
    <property type="evidence" value="ECO:0007669"/>
    <property type="project" value="InterPro"/>
</dbReference>
<evidence type="ECO:0000256" key="1">
    <source>
        <dbReference type="ARBA" id="ARBA00004496"/>
    </source>
</evidence>
<keyword evidence="5" id="KW-0378">Hydrolase</keyword>
<dbReference type="Proteomes" id="UP000030428">
    <property type="component" value="Unassembled WGS sequence"/>
</dbReference>
<keyword evidence="4" id="KW-0255">Endonuclease</keyword>
<protein>
    <submittedName>
        <fullName evidence="6">Uncharacterized protein</fullName>
    </submittedName>
</protein>
<evidence type="ECO:0000313" key="7">
    <source>
        <dbReference type="Proteomes" id="UP000030428"/>
    </source>
</evidence>
<sequence>MDLNYLANLQKQWAAKVIIPPDDVVYAPQPDDVIFSLDIQYVDNTAFVGLDVQRYSGELMGTYVEQISVDVPYVPQFFCFREGPPLLKIIKSVQQHFNLKPDLLITDGHGIAHPRRFGVACWLGVHTLLPTIGCAKKTLLDYQGVLGKKRGSCLPVYLENEMVGKVLRTQENIKPIFVSPGHQISLSTAADMILNLAPRYRICEPLRRADQAARAYAKGSPQAGNKVCSISR</sequence>
<dbReference type="PANTHER" id="PTHR28511">
    <property type="entry name" value="ENDONUCLEASE V"/>
    <property type="match status" value="1"/>
</dbReference>
<reference evidence="6 7" key="1">
    <citation type="journal article" date="2016" name="Front. Microbiol.">
        <title>Single-Cell (Meta-)Genomics of a Dimorphic Candidatus Thiomargarita nelsonii Reveals Genomic Plasticity.</title>
        <authorList>
            <person name="Flood B.E."/>
            <person name="Fliss P."/>
            <person name="Jones D.S."/>
            <person name="Dick G.J."/>
            <person name="Jain S."/>
            <person name="Kaster A.K."/>
            <person name="Winkel M."/>
            <person name="Mussmann M."/>
            <person name="Bailey J."/>
        </authorList>
    </citation>
    <scope>NUCLEOTIDE SEQUENCE [LARGE SCALE GENOMIC DNA]</scope>
    <source>
        <strain evidence="6">Hydrate Ridge</strain>
    </source>
</reference>
<dbReference type="CDD" id="cd06559">
    <property type="entry name" value="Endonuclease_V"/>
    <property type="match status" value="1"/>
</dbReference>
<evidence type="ECO:0000256" key="4">
    <source>
        <dbReference type="ARBA" id="ARBA00022759"/>
    </source>
</evidence>
<evidence type="ECO:0000256" key="2">
    <source>
        <dbReference type="ARBA" id="ARBA00022490"/>
    </source>
</evidence>
<comment type="subcellular location">
    <subcellularLocation>
        <location evidence="1">Cytoplasm</location>
    </subcellularLocation>
</comment>
<dbReference type="Gene3D" id="3.30.2170.10">
    <property type="entry name" value="archaeoglobus fulgidus dsm 4304 superfamily"/>
    <property type="match status" value="1"/>
</dbReference>
<dbReference type="GO" id="GO:0016891">
    <property type="term" value="F:RNA endonuclease activity producing 5'-phosphomonoesters, hydrolytic mechanism"/>
    <property type="evidence" value="ECO:0007669"/>
    <property type="project" value="TreeGrafter"/>
</dbReference>
<name>A0A4E0QPR0_9GAMM</name>
<gene>
    <name evidence="6" type="ORF">PN36_20380</name>
</gene>
<keyword evidence="7" id="KW-1185">Reference proteome</keyword>
<dbReference type="InterPro" id="IPR007581">
    <property type="entry name" value="Endonuclease-V"/>
</dbReference>
<keyword evidence="3" id="KW-0540">Nuclease</keyword>
<comment type="caution">
    <text evidence="6">The sequence shown here is derived from an EMBL/GenBank/DDBJ whole genome shotgun (WGS) entry which is preliminary data.</text>
</comment>
<dbReference type="EMBL" id="JSZA02000088">
    <property type="protein sequence ID" value="TGO02698.1"/>
    <property type="molecule type" value="Genomic_DNA"/>
</dbReference>
<keyword evidence="2" id="KW-0963">Cytoplasm</keyword>
<evidence type="ECO:0000313" key="6">
    <source>
        <dbReference type="EMBL" id="TGO02698.1"/>
    </source>
</evidence>
<dbReference type="AlphaFoldDB" id="A0A4E0QPR0"/>
<dbReference type="PANTHER" id="PTHR28511:SF1">
    <property type="entry name" value="ENDONUCLEASE V"/>
    <property type="match status" value="1"/>
</dbReference>
<evidence type="ECO:0000256" key="3">
    <source>
        <dbReference type="ARBA" id="ARBA00022722"/>
    </source>
</evidence>
<proteinExistence type="predicted"/>
<dbReference type="GO" id="GO:0003727">
    <property type="term" value="F:single-stranded RNA binding"/>
    <property type="evidence" value="ECO:0007669"/>
    <property type="project" value="TreeGrafter"/>
</dbReference>
<dbReference type="Pfam" id="PF04493">
    <property type="entry name" value="Endonuclease_5"/>
    <property type="match status" value="1"/>
</dbReference>